<evidence type="ECO:0000313" key="4">
    <source>
        <dbReference type="Proteomes" id="UP001152797"/>
    </source>
</evidence>
<evidence type="ECO:0000313" key="2">
    <source>
        <dbReference type="EMBL" id="CAI4012609.1"/>
    </source>
</evidence>
<reference evidence="2" key="1">
    <citation type="submission" date="2022-10" db="EMBL/GenBank/DDBJ databases">
        <authorList>
            <person name="Chen Y."/>
            <person name="Dougan E. K."/>
            <person name="Chan C."/>
            <person name="Rhodes N."/>
            <person name="Thang M."/>
        </authorList>
    </citation>
    <scope>NUCLEOTIDE SEQUENCE</scope>
</reference>
<dbReference type="Proteomes" id="UP001152797">
    <property type="component" value="Unassembled WGS sequence"/>
</dbReference>
<feature type="region of interest" description="Disordered" evidence="1">
    <location>
        <begin position="30"/>
        <end position="84"/>
    </location>
</feature>
<evidence type="ECO:0000313" key="3">
    <source>
        <dbReference type="EMBL" id="CAL4799921.1"/>
    </source>
</evidence>
<name>A0A9P1DLP0_9DINO</name>
<protein>
    <submittedName>
        <fullName evidence="3">PDZ domain-containing protein</fullName>
    </submittedName>
</protein>
<dbReference type="EMBL" id="CAMXCT030005545">
    <property type="protein sequence ID" value="CAL4799921.1"/>
    <property type="molecule type" value="Genomic_DNA"/>
</dbReference>
<gene>
    <name evidence="2" type="ORF">C1SCF055_LOCUS37655</name>
</gene>
<reference evidence="3 4" key="2">
    <citation type="submission" date="2024-05" db="EMBL/GenBank/DDBJ databases">
        <authorList>
            <person name="Chen Y."/>
            <person name="Shah S."/>
            <person name="Dougan E. K."/>
            <person name="Thang M."/>
            <person name="Chan C."/>
        </authorList>
    </citation>
    <scope>NUCLEOTIDE SEQUENCE [LARGE SCALE GENOMIC DNA]</scope>
</reference>
<comment type="caution">
    <text evidence="2">The sequence shown here is derived from an EMBL/GenBank/DDBJ whole genome shotgun (WGS) entry which is preliminary data.</text>
</comment>
<evidence type="ECO:0000256" key="1">
    <source>
        <dbReference type="SAM" id="MobiDB-lite"/>
    </source>
</evidence>
<dbReference type="AlphaFoldDB" id="A0A9P1DLP0"/>
<dbReference type="EMBL" id="CAMXCT010005545">
    <property type="protein sequence ID" value="CAI4012609.1"/>
    <property type="molecule type" value="Genomic_DNA"/>
</dbReference>
<dbReference type="EMBL" id="CAMXCT020005545">
    <property type="protein sequence ID" value="CAL1165984.1"/>
    <property type="molecule type" value="Genomic_DNA"/>
</dbReference>
<proteinExistence type="predicted"/>
<dbReference type="OrthoDB" id="410774at2759"/>
<accession>A0A9P1DLP0</accession>
<keyword evidence="4" id="KW-1185">Reference proteome</keyword>
<feature type="compositionally biased region" description="Polar residues" evidence="1">
    <location>
        <begin position="62"/>
        <end position="75"/>
    </location>
</feature>
<sequence>MSLGRCNSEPVLRRTARDPAEKRFLHFLDHYSQRHRPDRPVSRAQTQPHHVIVTDADRGLRHTSQPSLPSAQKRPTSGAPVSPMTALLRRPSSALSRDSPGKITAIRQRVLSKIAIGIHVALLNAKISQKPGEIQLEEPMREATVEHVQRIYRQFLRFKALESDRAAEAQYLHQVKLVQEAWCENSGPQAAQDDSFSRNPWDSESENPLSRMRWATFIHWLEQEASCGIQQTYRRSVAALLRGVKLWRQMCASPEQAEGISLGLLLSWAFPSSSSANIAEMLSWLALNELESIRWPSPRLIDDEERKQLERIFHKVYAKGRAAITADDIAGGDFPDRQTQIMTLVDSRLARHVFGDKKIDWPTFLEHMCEMGCQGHPSVTRVRNPEGVCLARCRRTALNFHGWLSETPSEMEVERRKVVDALEAEVVAWRSGIGY</sequence>
<organism evidence="2">
    <name type="scientific">Cladocopium goreaui</name>
    <dbReference type="NCBI Taxonomy" id="2562237"/>
    <lineage>
        <taxon>Eukaryota</taxon>
        <taxon>Sar</taxon>
        <taxon>Alveolata</taxon>
        <taxon>Dinophyceae</taxon>
        <taxon>Suessiales</taxon>
        <taxon>Symbiodiniaceae</taxon>
        <taxon>Cladocopium</taxon>
    </lineage>
</organism>